<feature type="compositionally biased region" description="Polar residues" evidence="1">
    <location>
        <begin position="263"/>
        <end position="277"/>
    </location>
</feature>
<protein>
    <submittedName>
        <fullName evidence="3">(Lipo)protein</fullName>
    </submittedName>
</protein>
<feature type="region of interest" description="Disordered" evidence="1">
    <location>
        <begin position="28"/>
        <end position="52"/>
    </location>
</feature>
<gene>
    <name evidence="3" type="ORF">SEMRO_1269_G257890.1</name>
</gene>
<keyword evidence="2" id="KW-0472">Membrane</keyword>
<dbReference type="Pfam" id="PF03382">
    <property type="entry name" value="DUF285"/>
    <property type="match status" value="2"/>
</dbReference>
<keyword evidence="4" id="KW-1185">Reference proteome</keyword>
<dbReference type="NCBIfam" id="TIGR02167">
    <property type="entry name" value="Liste_lipo_26"/>
    <property type="match status" value="3"/>
</dbReference>
<feature type="region of interest" description="Disordered" evidence="1">
    <location>
        <begin position="249"/>
        <end position="277"/>
    </location>
</feature>
<evidence type="ECO:0000313" key="3">
    <source>
        <dbReference type="EMBL" id="CAB9522119.1"/>
    </source>
</evidence>
<feature type="compositionally biased region" description="Basic and acidic residues" evidence="1">
    <location>
        <begin position="249"/>
        <end position="262"/>
    </location>
</feature>
<name>A0A9N8EN70_9STRA</name>
<dbReference type="Proteomes" id="UP001153069">
    <property type="component" value="Unassembled WGS sequence"/>
</dbReference>
<evidence type="ECO:0000313" key="4">
    <source>
        <dbReference type="Proteomes" id="UP001153069"/>
    </source>
</evidence>
<dbReference type="InterPro" id="IPR005046">
    <property type="entry name" value="DUF285"/>
</dbReference>
<dbReference type="EMBL" id="CAICTM010001267">
    <property type="protein sequence ID" value="CAB9522119.1"/>
    <property type="molecule type" value="Genomic_DNA"/>
</dbReference>
<comment type="caution">
    <text evidence="3">The sequence shown here is derived from an EMBL/GenBank/DDBJ whole genome shotgun (WGS) entry which is preliminary data.</text>
</comment>
<evidence type="ECO:0000256" key="2">
    <source>
        <dbReference type="SAM" id="Phobius"/>
    </source>
</evidence>
<sequence>MRSSTIVTTDDNGTAGLQQYLDHLNSFEGPEQSVGAAGVPRVADKAENNNEVKEDAVEHLKKRKEGDNLSGILTISPSSNAPLVKALEQQRISTLIPTPLGKCSESNNQNPESSYYVPRDQDTVEVLNTSSIQPLPLRQNNNVDLASQSEAGAYAIQSPFFRQAQVQSINDDTDDLENPNSPPLQLDNSADSLVEAHLVEETETEIVHAEKVPIEPSHPNRRNRIILFIAVLIIVALLVVLGITMRRGAKEAQSKADTETTSKIRNQGNESSVASNDTITIIESGSTSTSTSKNSTEGKQQRCIRTTEELYQTITKYWEDTSTNSNVSIMYGWPMNKWCGISNITIFNHLFKVSKQRVDYDSIMPANLTDKAMITASNMVEDIGSWDMRRARRIEFMFEGLQNVSESWGIQKWDTTSLISMKGVFKNTSWTLPMLNLSSWDTSKVQNMAQLFLDSNVQRPGIAQWDTAELQTMFRFADGNPYFNENLSNWNTGSVTTMQKAFKRCTNFDQDLSGWNTMSVKQLSQTFWGATSFHSNIGQWDVSNVETLFGTFKESNFNNDITSWNVAKVTDMQQTFQHNEAFNQDISAWNVSQVTDLQWTFAGASSFSQDLCAWRFSLPTGIPTKNMFQNSGCPNTSDPVSIEEGPFCFNCN</sequence>
<keyword evidence="2" id="KW-0812">Transmembrane</keyword>
<keyword evidence="2" id="KW-1133">Transmembrane helix</keyword>
<evidence type="ECO:0000256" key="1">
    <source>
        <dbReference type="SAM" id="MobiDB-lite"/>
    </source>
</evidence>
<feature type="compositionally biased region" description="Basic and acidic residues" evidence="1">
    <location>
        <begin position="42"/>
        <end position="52"/>
    </location>
</feature>
<feature type="transmembrane region" description="Helical" evidence="2">
    <location>
        <begin position="225"/>
        <end position="245"/>
    </location>
</feature>
<proteinExistence type="predicted"/>
<dbReference type="InterPro" id="IPR011889">
    <property type="entry name" value="Liste_lipo_26"/>
</dbReference>
<dbReference type="AlphaFoldDB" id="A0A9N8EN70"/>
<reference evidence="3" key="1">
    <citation type="submission" date="2020-06" db="EMBL/GenBank/DDBJ databases">
        <authorList>
            <consortium name="Plant Systems Biology data submission"/>
        </authorList>
    </citation>
    <scope>NUCLEOTIDE SEQUENCE</scope>
    <source>
        <strain evidence="3">D6</strain>
    </source>
</reference>
<organism evidence="3 4">
    <name type="scientific">Seminavis robusta</name>
    <dbReference type="NCBI Taxonomy" id="568900"/>
    <lineage>
        <taxon>Eukaryota</taxon>
        <taxon>Sar</taxon>
        <taxon>Stramenopiles</taxon>
        <taxon>Ochrophyta</taxon>
        <taxon>Bacillariophyta</taxon>
        <taxon>Bacillariophyceae</taxon>
        <taxon>Bacillariophycidae</taxon>
        <taxon>Naviculales</taxon>
        <taxon>Naviculaceae</taxon>
        <taxon>Seminavis</taxon>
    </lineage>
</organism>
<accession>A0A9N8EN70</accession>